<keyword evidence="8" id="KW-0131">Cell cycle</keyword>
<dbReference type="InterPro" id="IPR007128">
    <property type="entry name" value="PMF1/Nnf1"/>
</dbReference>
<evidence type="ECO:0000256" key="6">
    <source>
        <dbReference type="ARBA" id="ARBA00022838"/>
    </source>
</evidence>
<keyword evidence="4" id="KW-0132">Cell division</keyword>
<sequence>MTTNTSGSKRWTYFHSALQLAIQRSAHKWTYEDFAECFSLWCEEQPENASGVFTIISGGLESLITKNCEELLQRYDVKDNLDNLHAVVTAARARKQTAYDGKDVWREDLQPKAAVQARTVPLLEKEKERLLVELKQVRHALDEENLALQSEMQNNVRKREEVDAETSRLLDIVDQAFARWENLPMEEIQSWTLQTAESTSRLA</sequence>
<keyword evidence="12" id="KW-1185">Reference proteome</keyword>
<proteinExistence type="predicted"/>
<keyword evidence="10" id="KW-0175">Coiled coil</keyword>
<comment type="caution">
    <text evidence="11">The sequence shown here is derived from an EMBL/GenBank/DDBJ whole genome shotgun (WGS) entry which is preliminary data.</text>
</comment>
<feature type="coiled-coil region" evidence="10">
    <location>
        <begin position="124"/>
        <end position="151"/>
    </location>
</feature>
<dbReference type="AlphaFoldDB" id="A0A1C7LQQ1"/>
<organism evidence="11 12">
    <name type="scientific">Grifola frondosa</name>
    <name type="common">Maitake</name>
    <name type="synonym">Polyporus frondosus</name>
    <dbReference type="NCBI Taxonomy" id="5627"/>
    <lineage>
        <taxon>Eukaryota</taxon>
        <taxon>Fungi</taxon>
        <taxon>Dikarya</taxon>
        <taxon>Basidiomycota</taxon>
        <taxon>Agaricomycotina</taxon>
        <taxon>Agaricomycetes</taxon>
        <taxon>Polyporales</taxon>
        <taxon>Grifolaceae</taxon>
        <taxon>Grifola</taxon>
    </lineage>
</organism>
<keyword evidence="9" id="KW-0137">Centromere</keyword>
<reference evidence="11 12" key="1">
    <citation type="submission" date="2016-03" db="EMBL/GenBank/DDBJ databases">
        <title>Whole genome sequencing of Grifola frondosa 9006-11.</title>
        <authorList>
            <person name="Min B."/>
            <person name="Park H."/>
            <person name="Kim J.-G."/>
            <person name="Cho H."/>
            <person name="Oh Y.-L."/>
            <person name="Kong W.-S."/>
            <person name="Choi I.-G."/>
        </authorList>
    </citation>
    <scope>NUCLEOTIDE SEQUENCE [LARGE SCALE GENOMIC DNA]</scope>
    <source>
        <strain evidence="11 12">9006-11</strain>
    </source>
</reference>
<dbReference type="GO" id="GO:0007059">
    <property type="term" value="P:chromosome segregation"/>
    <property type="evidence" value="ECO:0007669"/>
    <property type="project" value="TreeGrafter"/>
</dbReference>
<evidence type="ECO:0000256" key="2">
    <source>
        <dbReference type="ARBA" id="ARBA00004629"/>
    </source>
</evidence>
<dbReference type="PANTHER" id="PTHR15459">
    <property type="entry name" value="POLYAMINE-MODULATED FACTOR 1"/>
    <property type="match status" value="1"/>
</dbReference>
<keyword evidence="3" id="KW-0158">Chromosome</keyword>
<comment type="subcellular location">
    <subcellularLocation>
        <location evidence="2">Chromosome</location>
        <location evidence="2">Centromere</location>
        <location evidence="2">Kinetochore</location>
    </subcellularLocation>
    <subcellularLocation>
        <location evidence="1">Nucleus</location>
    </subcellularLocation>
</comment>
<keyword evidence="7" id="KW-0539">Nucleus</keyword>
<evidence type="ECO:0000256" key="1">
    <source>
        <dbReference type="ARBA" id="ARBA00004123"/>
    </source>
</evidence>
<name>A0A1C7LQQ1_GRIFR</name>
<evidence type="ECO:0000256" key="7">
    <source>
        <dbReference type="ARBA" id="ARBA00023242"/>
    </source>
</evidence>
<evidence type="ECO:0000313" key="11">
    <source>
        <dbReference type="EMBL" id="OBZ66948.1"/>
    </source>
</evidence>
<dbReference type="Proteomes" id="UP000092993">
    <property type="component" value="Unassembled WGS sequence"/>
</dbReference>
<evidence type="ECO:0000256" key="4">
    <source>
        <dbReference type="ARBA" id="ARBA00022618"/>
    </source>
</evidence>
<dbReference type="Pfam" id="PF03980">
    <property type="entry name" value="Nnf1"/>
    <property type="match status" value="1"/>
</dbReference>
<evidence type="ECO:0000256" key="5">
    <source>
        <dbReference type="ARBA" id="ARBA00022776"/>
    </source>
</evidence>
<keyword evidence="5" id="KW-0498">Mitosis</keyword>
<gene>
    <name evidence="11" type="ORF">A0H81_13080</name>
</gene>
<protein>
    <submittedName>
        <fullName evidence="11">Uncharacterized protein</fullName>
    </submittedName>
</protein>
<accession>A0A1C7LQQ1</accession>
<evidence type="ECO:0000256" key="8">
    <source>
        <dbReference type="ARBA" id="ARBA00023306"/>
    </source>
</evidence>
<evidence type="ECO:0000313" key="12">
    <source>
        <dbReference type="Proteomes" id="UP000092993"/>
    </source>
</evidence>
<evidence type="ECO:0000256" key="10">
    <source>
        <dbReference type="SAM" id="Coils"/>
    </source>
</evidence>
<evidence type="ECO:0000256" key="3">
    <source>
        <dbReference type="ARBA" id="ARBA00022454"/>
    </source>
</evidence>
<dbReference type="EMBL" id="LUGG01000027">
    <property type="protein sequence ID" value="OBZ66948.1"/>
    <property type="molecule type" value="Genomic_DNA"/>
</dbReference>
<evidence type="ECO:0000256" key="9">
    <source>
        <dbReference type="ARBA" id="ARBA00023328"/>
    </source>
</evidence>
<dbReference type="PANTHER" id="PTHR15459:SF3">
    <property type="entry name" value="POLYAMINE-MODULATED FACTOR 1"/>
    <property type="match status" value="1"/>
</dbReference>
<dbReference type="GO" id="GO:0051301">
    <property type="term" value="P:cell division"/>
    <property type="evidence" value="ECO:0007669"/>
    <property type="project" value="UniProtKB-KW"/>
</dbReference>
<dbReference type="OrthoDB" id="18453at2759"/>
<keyword evidence="6" id="KW-0995">Kinetochore</keyword>
<dbReference type="GO" id="GO:0005634">
    <property type="term" value="C:nucleus"/>
    <property type="evidence" value="ECO:0007669"/>
    <property type="project" value="UniProtKB-SubCell"/>
</dbReference>
<dbReference type="GO" id="GO:0000444">
    <property type="term" value="C:MIS12/MIND type complex"/>
    <property type="evidence" value="ECO:0007669"/>
    <property type="project" value="InterPro"/>
</dbReference>
<dbReference type="OMA" id="AHKWTYE"/>